<evidence type="ECO:0000256" key="3">
    <source>
        <dbReference type="ARBA" id="ARBA00021907"/>
    </source>
</evidence>
<evidence type="ECO:0000259" key="13">
    <source>
        <dbReference type="Pfam" id="PF18075"/>
    </source>
</evidence>
<evidence type="ECO:0000256" key="9">
    <source>
        <dbReference type="ARBA" id="ARBA00023306"/>
    </source>
</evidence>
<comment type="subcellular location">
    <subcellularLocation>
        <location evidence="1">Cell membrane</location>
        <topology evidence="1">Multi-pass membrane protein</topology>
    </subcellularLocation>
</comment>
<evidence type="ECO:0000256" key="1">
    <source>
        <dbReference type="ARBA" id="ARBA00004651"/>
    </source>
</evidence>
<dbReference type="Pfam" id="PF02687">
    <property type="entry name" value="FtsX"/>
    <property type="match status" value="1"/>
</dbReference>
<keyword evidence="9 10" id="KW-0131">Cell cycle</keyword>
<dbReference type="PIRSF" id="PIRSF003097">
    <property type="entry name" value="FtsX"/>
    <property type="match status" value="1"/>
</dbReference>
<evidence type="ECO:0000259" key="12">
    <source>
        <dbReference type="Pfam" id="PF02687"/>
    </source>
</evidence>
<dbReference type="AlphaFoldDB" id="A0A1I5PI70"/>
<dbReference type="InterPro" id="IPR003838">
    <property type="entry name" value="ABC3_permease_C"/>
</dbReference>
<dbReference type="PANTHER" id="PTHR47755:SF1">
    <property type="entry name" value="CELL DIVISION PROTEIN FTSX"/>
    <property type="match status" value="1"/>
</dbReference>
<keyword evidence="5 10" id="KW-0132">Cell division</keyword>
<dbReference type="Pfam" id="PF18075">
    <property type="entry name" value="FtsX_ECD"/>
    <property type="match status" value="1"/>
</dbReference>
<evidence type="ECO:0000256" key="8">
    <source>
        <dbReference type="ARBA" id="ARBA00023136"/>
    </source>
</evidence>
<feature type="domain" description="FtsX extracellular" evidence="13">
    <location>
        <begin position="70"/>
        <end position="163"/>
    </location>
</feature>
<evidence type="ECO:0000256" key="10">
    <source>
        <dbReference type="PIRNR" id="PIRNR003097"/>
    </source>
</evidence>
<dbReference type="PANTHER" id="PTHR47755">
    <property type="entry name" value="CELL DIVISION PROTEIN FTSX"/>
    <property type="match status" value="1"/>
</dbReference>
<keyword evidence="6 11" id="KW-0812">Transmembrane</keyword>
<dbReference type="EMBL" id="FOXC01000015">
    <property type="protein sequence ID" value="SFP33735.1"/>
    <property type="molecule type" value="Genomic_DNA"/>
</dbReference>
<evidence type="ECO:0000256" key="6">
    <source>
        <dbReference type="ARBA" id="ARBA00022692"/>
    </source>
</evidence>
<dbReference type="STRING" id="306540.SAMN05421839_1156"/>
<feature type="transmembrane region" description="Helical" evidence="11">
    <location>
        <begin position="33"/>
        <end position="57"/>
    </location>
</feature>
<accession>A0A1I5PI70</accession>
<keyword evidence="4 10" id="KW-1003">Cell membrane</keyword>
<feature type="domain" description="ABC3 transporter permease C-terminal" evidence="12">
    <location>
        <begin position="186"/>
        <end position="305"/>
    </location>
</feature>
<evidence type="ECO:0000256" key="2">
    <source>
        <dbReference type="ARBA" id="ARBA00007379"/>
    </source>
</evidence>
<proteinExistence type="inferred from homology"/>
<gene>
    <name evidence="14" type="ORF">SAMN05421839_1156</name>
</gene>
<dbReference type="Proteomes" id="UP000242243">
    <property type="component" value="Unassembled WGS sequence"/>
</dbReference>
<feature type="transmembrane region" description="Helical" evidence="11">
    <location>
        <begin position="277"/>
        <end position="299"/>
    </location>
</feature>
<feature type="transmembrane region" description="Helical" evidence="11">
    <location>
        <begin position="229"/>
        <end position="257"/>
    </location>
</feature>
<dbReference type="InterPro" id="IPR058204">
    <property type="entry name" value="FtsX_firmicutes-type"/>
</dbReference>
<dbReference type="InterPro" id="IPR040690">
    <property type="entry name" value="FtsX_ECD"/>
</dbReference>
<evidence type="ECO:0000256" key="7">
    <source>
        <dbReference type="ARBA" id="ARBA00022989"/>
    </source>
</evidence>
<evidence type="ECO:0000313" key="15">
    <source>
        <dbReference type="Proteomes" id="UP000242243"/>
    </source>
</evidence>
<dbReference type="InterPro" id="IPR004513">
    <property type="entry name" value="FtsX"/>
</dbReference>
<evidence type="ECO:0000256" key="11">
    <source>
        <dbReference type="SAM" id="Phobius"/>
    </source>
</evidence>
<dbReference type="Gene3D" id="3.30.70.3040">
    <property type="match status" value="1"/>
</dbReference>
<comment type="similarity">
    <text evidence="2 10">Belongs to the ABC-4 integral membrane protein family. FtsX subfamily.</text>
</comment>
<reference evidence="14 15" key="1">
    <citation type="submission" date="2016-10" db="EMBL/GenBank/DDBJ databases">
        <authorList>
            <person name="de Groot N.N."/>
        </authorList>
    </citation>
    <scope>NUCLEOTIDE SEQUENCE [LARGE SCALE GENOMIC DNA]</scope>
    <source>
        <strain evidence="14 15">DSM 17073</strain>
    </source>
</reference>
<keyword evidence="8 10" id="KW-0472">Membrane</keyword>
<organism evidence="14 15">
    <name type="scientific">Halolactibacillus halophilus</name>
    <dbReference type="NCBI Taxonomy" id="306540"/>
    <lineage>
        <taxon>Bacteria</taxon>
        <taxon>Bacillati</taxon>
        <taxon>Bacillota</taxon>
        <taxon>Bacilli</taxon>
        <taxon>Bacillales</taxon>
        <taxon>Bacillaceae</taxon>
        <taxon>Halolactibacillus</taxon>
    </lineage>
</organism>
<evidence type="ECO:0000256" key="4">
    <source>
        <dbReference type="ARBA" id="ARBA00022475"/>
    </source>
</evidence>
<comment type="function">
    <text evidence="10">Part of the ABC transporter FtsEX involved in asymmetric cellular division facilitating the initiation of sporulation.</text>
</comment>
<protein>
    <recommendedName>
        <fullName evidence="3 10">Cell division protein FtsX</fullName>
    </recommendedName>
</protein>
<sequence length="308" mass="34639">MYVTSIEVTTAMKARTFKRHIREGLKNTWRNSWMTLASVGAVTTTLILVGAFLVLLLNINHIAENLEEDVEIKVLVDLTASETETASVGDELERLDNVKSVTFSTREEELERLVSGLGDEGDIFGLQDQENPLNDAYIIKLDDPTETVTMAQEIVTFDYVEDVNYGENFVQNLFDFNAYARNIGLILIVALLFTAIFLISNTIKITIFARRKEIEIMQLVGATKWFIRWPFFVEGMLLGVLGSVIPIGALIGGYYYLDQNMSAVQQFDFITLLPFSPFVWQISGVIILIGVVIGVWGSVMSVRKFLKI</sequence>
<feature type="transmembrane region" description="Helical" evidence="11">
    <location>
        <begin position="183"/>
        <end position="208"/>
    </location>
</feature>
<dbReference type="NCBIfam" id="NF038347">
    <property type="entry name" value="FtsX_Gpos"/>
    <property type="match status" value="1"/>
</dbReference>
<evidence type="ECO:0000256" key="5">
    <source>
        <dbReference type="ARBA" id="ARBA00022618"/>
    </source>
</evidence>
<keyword evidence="7 11" id="KW-1133">Transmembrane helix</keyword>
<evidence type="ECO:0000313" key="14">
    <source>
        <dbReference type="EMBL" id="SFP33735.1"/>
    </source>
</evidence>
<name>A0A1I5PI70_9BACI</name>
<dbReference type="GO" id="GO:0051301">
    <property type="term" value="P:cell division"/>
    <property type="evidence" value="ECO:0007669"/>
    <property type="project" value="UniProtKB-KW"/>
</dbReference>
<dbReference type="GO" id="GO:0005886">
    <property type="term" value="C:plasma membrane"/>
    <property type="evidence" value="ECO:0007669"/>
    <property type="project" value="UniProtKB-SubCell"/>
</dbReference>